<dbReference type="Proteomes" id="UP000268162">
    <property type="component" value="Unassembled WGS sequence"/>
</dbReference>
<protein>
    <submittedName>
        <fullName evidence="3">Uncharacterized protein</fullName>
    </submittedName>
</protein>
<feature type="region of interest" description="Disordered" evidence="1">
    <location>
        <begin position="52"/>
        <end position="121"/>
    </location>
</feature>
<keyword evidence="4" id="KW-1185">Reference proteome</keyword>
<name>A0A4P9ZM78_9FUNG</name>
<evidence type="ECO:0000313" key="4">
    <source>
        <dbReference type="Proteomes" id="UP000268162"/>
    </source>
</evidence>
<accession>A0A4P9ZM78</accession>
<evidence type="ECO:0000313" key="3">
    <source>
        <dbReference type="EMBL" id="RKP34424.1"/>
    </source>
</evidence>
<feature type="chain" id="PRO_5020726091" evidence="2">
    <location>
        <begin position="20"/>
        <end position="121"/>
    </location>
</feature>
<sequence>MAIMRVGVLFALMLSVANGMGNGGDGSTKSVQFNNKLQVALFHKDVNVDTHLSPDEIDAPWAESDEKSDQHKANSGWNSRANSNGWDTTTISRDAGTEFGDPPKDTAAGPSNKDLMSFPIT</sequence>
<dbReference type="AlphaFoldDB" id="A0A4P9ZM78"/>
<proteinExistence type="predicted"/>
<reference evidence="4" key="1">
    <citation type="journal article" date="2018" name="Nat. Microbiol.">
        <title>Leveraging single-cell genomics to expand the fungal tree of life.</title>
        <authorList>
            <person name="Ahrendt S.R."/>
            <person name="Quandt C.A."/>
            <person name="Ciobanu D."/>
            <person name="Clum A."/>
            <person name="Salamov A."/>
            <person name="Andreopoulos B."/>
            <person name="Cheng J.F."/>
            <person name="Woyke T."/>
            <person name="Pelin A."/>
            <person name="Henrissat B."/>
            <person name="Reynolds N.K."/>
            <person name="Benny G.L."/>
            <person name="Smith M.E."/>
            <person name="James T.Y."/>
            <person name="Grigoriev I.V."/>
        </authorList>
    </citation>
    <scope>NUCLEOTIDE SEQUENCE [LARGE SCALE GENOMIC DNA]</scope>
    <source>
        <strain evidence="4">RSA 468</strain>
    </source>
</reference>
<gene>
    <name evidence="3" type="ORF">BJ085DRAFT_36198</name>
</gene>
<organism evidence="3 4">
    <name type="scientific">Dimargaris cristalligena</name>
    <dbReference type="NCBI Taxonomy" id="215637"/>
    <lineage>
        <taxon>Eukaryota</taxon>
        <taxon>Fungi</taxon>
        <taxon>Fungi incertae sedis</taxon>
        <taxon>Zoopagomycota</taxon>
        <taxon>Kickxellomycotina</taxon>
        <taxon>Dimargaritomycetes</taxon>
        <taxon>Dimargaritales</taxon>
        <taxon>Dimargaritaceae</taxon>
        <taxon>Dimargaris</taxon>
    </lineage>
</organism>
<evidence type="ECO:0000256" key="2">
    <source>
        <dbReference type="SAM" id="SignalP"/>
    </source>
</evidence>
<keyword evidence="2" id="KW-0732">Signal</keyword>
<evidence type="ECO:0000256" key="1">
    <source>
        <dbReference type="SAM" id="MobiDB-lite"/>
    </source>
</evidence>
<feature type="compositionally biased region" description="Polar residues" evidence="1">
    <location>
        <begin position="73"/>
        <end position="92"/>
    </location>
</feature>
<dbReference type="EMBL" id="ML003209">
    <property type="protein sequence ID" value="RKP34424.1"/>
    <property type="molecule type" value="Genomic_DNA"/>
</dbReference>
<feature type="signal peptide" evidence="2">
    <location>
        <begin position="1"/>
        <end position="19"/>
    </location>
</feature>